<dbReference type="Proteomes" id="UP000298246">
    <property type="component" value="Unassembled WGS sequence"/>
</dbReference>
<dbReference type="RefSeq" id="WP_134750769.1">
    <property type="nucleotide sequence ID" value="NZ_MYFO02000001.1"/>
</dbReference>
<dbReference type="PANTHER" id="PTHR43280:SF2">
    <property type="entry name" value="HTH-TYPE TRANSCRIPTIONAL REGULATOR EXSA"/>
    <property type="match status" value="1"/>
</dbReference>
<dbReference type="EMBL" id="MYFO01000005">
    <property type="protein sequence ID" value="TFE90228.1"/>
    <property type="molecule type" value="Genomic_DNA"/>
</dbReference>
<dbReference type="PROSITE" id="PS00041">
    <property type="entry name" value="HTH_ARAC_FAMILY_1"/>
    <property type="match status" value="1"/>
</dbReference>
<dbReference type="Gene3D" id="1.10.10.60">
    <property type="entry name" value="Homeodomain-like"/>
    <property type="match status" value="2"/>
</dbReference>
<dbReference type="PROSITE" id="PS01124">
    <property type="entry name" value="HTH_ARAC_FAMILY_2"/>
    <property type="match status" value="1"/>
</dbReference>
<evidence type="ECO:0000256" key="4">
    <source>
        <dbReference type="PROSITE-ProRule" id="PRU00169"/>
    </source>
</evidence>
<keyword evidence="1" id="KW-0805">Transcription regulation</keyword>
<dbReference type="InterPro" id="IPR020449">
    <property type="entry name" value="Tscrpt_reg_AraC-type_HTH"/>
</dbReference>
<dbReference type="GO" id="GO:0003700">
    <property type="term" value="F:DNA-binding transcription factor activity"/>
    <property type="evidence" value="ECO:0007669"/>
    <property type="project" value="InterPro"/>
</dbReference>
<dbReference type="Pfam" id="PF00072">
    <property type="entry name" value="Response_reg"/>
    <property type="match status" value="1"/>
</dbReference>
<gene>
    <name evidence="7" type="ORF">B5M42_06060</name>
</gene>
<dbReference type="SMART" id="SM00342">
    <property type="entry name" value="HTH_ARAC"/>
    <property type="match status" value="1"/>
</dbReference>
<dbReference type="InterPro" id="IPR018060">
    <property type="entry name" value="HTH_AraC"/>
</dbReference>
<dbReference type="InterPro" id="IPR041522">
    <property type="entry name" value="CdaR_GGDEF"/>
</dbReference>
<reference evidence="7 8" key="1">
    <citation type="submission" date="2017-03" db="EMBL/GenBank/DDBJ databases">
        <title>Isolation of Levoglucosan Utilizing Bacteria.</title>
        <authorList>
            <person name="Arya A.S."/>
        </authorList>
    </citation>
    <scope>NUCLEOTIDE SEQUENCE [LARGE SCALE GENOMIC DNA]</scope>
    <source>
        <strain evidence="7 8">MEC069</strain>
    </source>
</reference>
<keyword evidence="2" id="KW-0238">DNA-binding</keyword>
<dbReference type="PRINTS" id="PR00032">
    <property type="entry name" value="HTHARAC"/>
</dbReference>
<dbReference type="GO" id="GO:0000160">
    <property type="term" value="P:phosphorelay signal transduction system"/>
    <property type="evidence" value="ECO:0007669"/>
    <property type="project" value="InterPro"/>
</dbReference>
<evidence type="ECO:0008006" key="9">
    <source>
        <dbReference type="Google" id="ProtNLM"/>
    </source>
</evidence>
<evidence type="ECO:0000259" key="6">
    <source>
        <dbReference type="PROSITE" id="PS50110"/>
    </source>
</evidence>
<dbReference type="AlphaFoldDB" id="A0A4Y8Q817"/>
<evidence type="ECO:0000313" key="8">
    <source>
        <dbReference type="Proteomes" id="UP000298246"/>
    </source>
</evidence>
<evidence type="ECO:0000256" key="1">
    <source>
        <dbReference type="ARBA" id="ARBA00023015"/>
    </source>
</evidence>
<organism evidence="7 8">
    <name type="scientific">Paenibacillus athensensis</name>
    <dbReference type="NCBI Taxonomy" id="1967502"/>
    <lineage>
        <taxon>Bacteria</taxon>
        <taxon>Bacillati</taxon>
        <taxon>Bacillota</taxon>
        <taxon>Bacilli</taxon>
        <taxon>Bacillales</taxon>
        <taxon>Paenibacillaceae</taxon>
        <taxon>Paenibacillus</taxon>
    </lineage>
</organism>
<dbReference type="CDD" id="cd17536">
    <property type="entry name" value="REC_YesN-like"/>
    <property type="match status" value="1"/>
</dbReference>
<name>A0A4Y8Q817_9BACL</name>
<dbReference type="OrthoDB" id="9794370at2"/>
<dbReference type="SUPFAM" id="SSF52172">
    <property type="entry name" value="CheY-like"/>
    <property type="match status" value="1"/>
</dbReference>
<feature type="domain" description="Response regulatory" evidence="6">
    <location>
        <begin position="3"/>
        <end position="120"/>
    </location>
</feature>
<keyword evidence="3" id="KW-0804">Transcription</keyword>
<dbReference type="SMART" id="SM00448">
    <property type="entry name" value="REC"/>
    <property type="match status" value="1"/>
</dbReference>
<sequence>MIRLLIVDDEPIERMALQKMIEDGATGIEVVGHAANGREAIAAADRLQPDLITMDIKMPGINGLEAIEKIKETNDTIKFIVVTAFDTFEFARQAIKLGVSDYMLKPSRTAVVLETIGKVAADIRLARTELEQRRLDRERLQKMVPIVEADIVSQLLFDYVPSIHLDEMIELLGLPSASGGFVMNVLLSTPADREVSPEELDLLYARLTKPIYESTLRCWIGKLSGKQLPLIVFNDSERAYRNHAVGLARKLVQTLRRLGGNEPFIGIGGFCPDVRELRKSYHEALFASADTTAAARFCLYEDLAQQGSETAGSLTAEMEKNVLEEVRRGHWAAAGEQIGQMIDVYEGAGLSAGMAQQRIFEVLIIVSRMLQDMGIDVPKPYYKEQAGAYLQLKAETRLLVGQLMETTETLTGGMETDLLQRMKLYIKEHAHEDLSLERVAATVGRNPFYISKLFKEHFGTNYIDFLTECRMEMAKHLMQETDKSLKEITFEIGYNDPNYFSRVFKKAVGHSPTDYRKMLLRPVKAKTGSGRSELL</sequence>
<dbReference type="GO" id="GO:0043565">
    <property type="term" value="F:sequence-specific DNA binding"/>
    <property type="evidence" value="ECO:0007669"/>
    <property type="project" value="InterPro"/>
</dbReference>
<dbReference type="SUPFAM" id="SSF46689">
    <property type="entry name" value="Homeodomain-like"/>
    <property type="match status" value="2"/>
</dbReference>
<dbReference type="InterPro" id="IPR009057">
    <property type="entry name" value="Homeodomain-like_sf"/>
</dbReference>
<comment type="caution">
    <text evidence="7">The sequence shown here is derived from an EMBL/GenBank/DDBJ whole genome shotgun (WGS) entry which is preliminary data.</text>
</comment>
<evidence type="ECO:0000256" key="3">
    <source>
        <dbReference type="ARBA" id="ARBA00023163"/>
    </source>
</evidence>
<protein>
    <recommendedName>
        <fullName evidence="9">AraC family transcriptional regulator</fullName>
    </recommendedName>
</protein>
<dbReference type="PANTHER" id="PTHR43280">
    <property type="entry name" value="ARAC-FAMILY TRANSCRIPTIONAL REGULATOR"/>
    <property type="match status" value="1"/>
</dbReference>
<dbReference type="Pfam" id="PF17853">
    <property type="entry name" value="GGDEF_2"/>
    <property type="match status" value="1"/>
</dbReference>
<dbReference type="InterPro" id="IPR011006">
    <property type="entry name" value="CheY-like_superfamily"/>
</dbReference>
<keyword evidence="4" id="KW-0597">Phosphoprotein</keyword>
<feature type="modified residue" description="4-aspartylphosphate" evidence="4">
    <location>
        <position position="55"/>
    </location>
</feature>
<dbReference type="InterPro" id="IPR018062">
    <property type="entry name" value="HTH_AraC-typ_CS"/>
</dbReference>
<evidence type="ECO:0000313" key="7">
    <source>
        <dbReference type="EMBL" id="TFE90228.1"/>
    </source>
</evidence>
<proteinExistence type="predicted"/>
<evidence type="ECO:0000256" key="2">
    <source>
        <dbReference type="ARBA" id="ARBA00023125"/>
    </source>
</evidence>
<dbReference type="Gene3D" id="3.40.50.2300">
    <property type="match status" value="1"/>
</dbReference>
<accession>A0A4Y8Q817</accession>
<dbReference type="InterPro" id="IPR001789">
    <property type="entry name" value="Sig_transdc_resp-reg_receiver"/>
</dbReference>
<evidence type="ECO:0000259" key="5">
    <source>
        <dbReference type="PROSITE" id="PS01124"/>
    </source>
</evidence>
<dbReference type="PROSITE" id="PS50110">
    <property type="entry name" value="RESPONSE_REGULATORY"/>
    <property type="match status" value="1"/>
</dbReference>
<feature type="domain" description="HTH araC/xylS-type" evidence="5">
    <location>
        <begin position="420"/>
        <end position="518"/>
    </location>
</feature>
<dbReference type="Pfam" id="PF12833">
    <property type="entry name" value="HTH_18"/>
    <property type="match status" value="1"/>
</dbReference>
<keyword evidence="8" id="KW-1185">Reference proteome</keyword>